<protein>
    <submittedName>
        <fullName evidence="2">Chemotaxis protein CheW</fullName>
    </submittedName>
</protein>
<gene>
    <name evidence="2" type="ORF">P8V03_05130</name>
</gene>
<dbReference type="Gene3D" id="2.30.30.40">
    <property type="entry name" value="SH3 Domains"/>
    <property type="match status" value="1"/>
</dbReference>
<organism evidence="2 3">
    <name type="scientific">Clostridium tanneri</name>
    <dbReference type="NCBI Taxonomy" id="3037988"/>
    <lineage>
        <taxon>Bacteria</taxon>
        <taxon>Bacillati</taxon>
        <taxon>Bacillota</taxon>
        <taxon>Clostridia</taxon>
        <taxon>Eubacteriales</taxon>
        <taxon>Clostridiaceae</taxon>
        <taxon>Clostridium</taxon>
    </lineage>
</organism>
<dbReference type="EMBL" id="JARUJP010000004">
    <property type="protein sequence ID" value="MDW8800535.1"/>
    <property type="molecule type" value="Genomic_DNA"/>
</dbReference>
<keyword evidence="3" id="KW-1185">Reference proteome</keyword>
<dbReference type="RefSeq" id="WP_318797026.1">
    <property type="nucleotide sequence ID" value="NZ_JARUJP010000004.1"/>
</dbReference>
<dbReference type="PANTHER" id="PTHR22617:SF23">
    <property type="entry name" value="CHEMOTAXIS PROTEIN CHEW"/>
    <property type="match status" value="1"/>
</dbReference>
<evidence type="ECO:0000313" key="3">
    <source>
        <dbReference type="Proteomes" id="UP001281656"/>
    </source>
</evidence>
<dbReference type="InterPro" id="IPR039315">
    <property type="entry name" value="CheW"/>
</dbReference>
<dbReference type="InterPro" id="IPR036061">
    <property type="entry name" value="CheW-like_dom_sf"/>
</dbReference>
<dbReference type="Pfam" id="PF01584">
    <property type="entry name" value="CheW"/>
    <property type="match status" value="1"/>
</dbReference>
<dbReference type="Proteomes" id="UP001281656">
    <property type="component" value="Unassembled WGS sequence"/>
</dbReference>
<dbReference type="InterPro" id="IPR002545">
    <property type="entry name" value="CheW-lke_dom"/>
</dbReference>
<accession>A0ABU4JQY1</accession>
<comment type="caution">
    <text evidence="2">The sequence shown here is derived from an EMBL/GenBank/DDBJ whole genome shotgun (WGS) entry which is preliminary data.</text>
</comment>
<dbReference type="SMART" id="SM00260">
    <property type="entry name" value="CheW"/>
    <property type="match status" value="1"/>
</dbReference>
<evidence type="ECO:0000313" key="2">
    <source>
        <dbReference type="EMBL" id="MDW8800535.1"/>
    </source>
</evidence>
<dbReference type="SUPFAM" id="SSF50341">
    <property type="entry name" value="CheW-like"/>
    <property type="match status" value="1"/>
</dbReference>
<feature type="domain" description="CheW-like" evidence="1">
    <location>
        <begin position="6"/>
        <end position="142"/>
    </location>
</feature>
<evidence type="ECO:0000259" key="1">
    <source>
        <dbReference type="PROSITE" id="PS50851"/>
    </source>
</evidence>
<dbReference type="PANTHER" id="PTHR22617">
    <property type="entry name" value="CHEMOTAXIS SENSOR HISTIDINE KINASE-RELATED"/>
    <property type="match status" value="1"/>
</dbReference>
<dbReference type="Gene3D" id="2.40.50.180">
    <property type="entry name" value="CheA-289, Domain 4"/>
    <property type="match status" value="1"/>
</dbReference>
<name>A0ABU4JQY1_9CLOT</name>
<sequence>MDDLLDSQYVIFKLADDKCALKINDIFEIIKMQKITAVPNSRAFLEGIINLRGKVVPVVNIHKRFGIKNYSATKSTRIIVVESRDEIIGMIVDEVSQVLRFKEIQQAPDMLGELDSSYFLGIGIIEEGIAGILKIDKILYHE</sequence>
<reference evidence="2 3" key="1">
    <citation type="submission" date="2023-04" db="EMBL/GenBank/DDBJ databases">
        <title>Clostridium tannerae sp. nov., isolated from the fecal material of an alpaca.</title>
        <authorList>
            <person name="Miller S."/>
            <person name="Hendry M."/>
            <person name="King J."/>
            <person name="Sankaranarayanan K."/>
            <person name="Lawson P.A."/>
        </authorList>
    </citation>
    <scope>NUCLEOTIDE SEQUENCE [LARGE SCALE GENOMIC DNA]</scope>
    <source>
        <strain evidence="2 3">A1-XYC3</strain>
    </source>
</reference>
<proteinExistence type="predicted"/>
<dbReference type="PROSITE" id="PS50851">
    <property type="entry name" value="CHEW"/>
    <property type="match status" value="1"/>
</dbReference>